<evidence type="ECO:0000256" key="5">
    <source>
        <dbReference type="ARBA" id="ARBA00022777"/>
    </source>
</evidence>
<dbReference type="GO" id="GO:0008902">
    <property type="term" value="F:hydroxymethylpyrimidine kinase activity"/>
    <property type="evidence" value="ECO:0007669"/>
    <property type="project" value="UniProtKB-EC"/>
</dbReference>
<evidence type="ECO:0000256" key="2">
    <source>
        <dbReference type="ARBA" id="ARBA00012135"/>
    </source>
</evidence>
<dbReference type="SUPFAM" id="SSF53613">
    <property type="entry name" value="Ribokinase-like"/>
    <property type="match status" value="1"/>
</dbReference>
<dbReference type="GO" id="GO:0005829">
    <property type="term" value="C:cytosol"/>
    <property type="evidence" value="ECO:0007669"/>
    <property type="project" value="TreeGrafter"/>
</dbReference>
<keyword evidence="9" id="KW-1185">Reference proteome</keyword>
<comment type="pathway">
    <text evidence="1">Cofactor biosynthesis; thiamine diphosphate biosynthesis.</text>
</comment>
<proteinExistence type="predicted"/>
<protein>
    <recommendedName>
        <fullName evidence="2">hydroxymethylpyrimidine kinase</fullName>
        <ecNumber evidence="2">2.7.1.49</ecNumber>
    </recommendedName>
</protein>
<organism evidence="8 9">
    <name type="scientific">Rhodopirellula islandica</name>
    <dbReference type="NCBI Taxonomy" id="595434"/>
    <lineage>
        <taxon>Bacteria</taxon>
        <taxon>Pseudomonadati</taxon>
        <taxon>Planctomycetota</taxon>
        <taxon>Planctomycetia</taxon>
        <taxon>Pirellulales</taxon>
        <taxon>Pirellulaceae</taxon>
        <taxon>Rhodopirellula</taxon>
    </lineage>
</organism>
<name>A0A0J1BFI4_RHOIS</name>
<keyword evidence="5 8" id="KW-0418">Kinase</keyword>
<dbReference type="PANTHER" id="PTHR20858:SF17">
    <property type="entry name" value="HYDROXYMETHYLPYRIMIDINE_PHOSPHOMETHYLPYRIMIDINE KINASE THI20-RELATED"/>
    <property type="match status" value="1"/>
</dbReference>
<dbReference type="EMBL" id="LECT01000019">
    <property type="protein sequence ID" value="KLU05353.1"/>
    <property type="molecule type" value="Genomic_DNA"/>
</dbReference>
<dbReference type="FunFam" id="3.40.1190.20:FF:000003">
    <property type="entry name" value="Phosphomethylpyrimidine kinase ThiD"/>
    <property type="match status" value="1"/>
</dbReference>
<dbReference type="Gene3D" id="3.40.1190.20">
    <property type="match status" value="1"/>
</dbReference>
<evidence type="ECO:0000256" key="1">
    <source>
        <dbReference type="ARBA" id="ARBA00004948"/>
    </source>
</evidence>
<dbReference type="InterPro" id="IPR029056">
    <property type="entry name" value="Ribokinase-like"/>
</dbReference>
<dbReference type="Pfam" id="PF08543">
    <property type="entry name" value="Phos_pyr_kin"/>
    <property type="match status" value="1"/>
</dbReference>
<accession>A0A0J1BFI4</accession>
<dbReference type="GO" id="GO:0008972">
    <property type="term" value="F:phosphomethylpyrimidine kinase activity"/>
    <property type="evidence" value="ECO:0007669"/>
    <property type="project" value="InterPro"/>
</dbReference>
<keyword evidence="3 8" id="KW-0808">Transferase</keyword>
<dbReference type="NCBIfam" id="TIGR00097">
    <property type="entry name" value="HMP-P_kinase"/>
    <property type="match status" value="1"/>
</dbReference>
<keyword evidence="4" id="KW-0547">Nucleotide-binding</keyword>
<evidence type="ECO:0000256" key="6">
    <source>
        <dbReference type="ARBA" id="ARBA00022840"/>
    </source>
</evidence>
<evidence type="ECO:0000256" key="4">
    <source>
        <dbReference type="ARBA" id="ARBA00022741"/>
    </source>
</evidence>
<dbReference type="EC" id="2.7.1.49" evidence="2"/>
<dbReference type="OrthoDB" id="9810880at2"/>
<dbReference type="InterPro" id="IPR013749">
    <property type="entry name" value="PM/HMP-P_kinase-1"/>
</dbReference>
<evidence type="ECO:0000256" key="3">
    <source>
        <dbReference type="ARBA" id="ARBA00022679"/>
    </source>
</evidence>
<comment type="caution">
    <text evidence="8">The sequence shown here is derived from an EMBL/GenBank/DDBJ whole genome shotgun (WGS) entry which is preliminary data.</text>
</comment>
<evidence type="ECO:0000259" key="7">
    <source>
        <dbReference type="Pfam" id="PF08543"/>
    </source>
</evidence>
<evidence type="ECO:0000313" key="9">
    <source>
        <dbReference type="Proteomes" id="UP000036367"/>
    </source>
</evidence>
<feature type="domain" description="Pyridoxamine kinase/Phosphomethylpyrimidine kinase" evidence="7">
    <location>
        <begin position="15"/>
        <end position="255"/>
    </location>
</feature>
<dbReference type="RefSeq" id="WP_047814233.1">
    <property type="nucleotide sequence ID" value="NZ_LECT01000019.1"/>
</dbReference>
<gene>
    <name evidence="8" type="ORF">RISK_002560</name>
</gene>
<dbReference type="Proteomes" id="UP000036367">
    <property type="component" value="Unassembled WGS sequence"/>
</dbReference>
<dbReference type="InterPro" id="IPR004399">
    <property type="entry name" value="HMP/HMP-P_kinase_dom"/>
</dbReference>
<dbReference type="STRING" id="595434.RISK_002560"/>
<dbReference type="PATRIC" id="fig|595434.4.peg.2442"/>
<dbReference type="PANTHER" id="PTHR20858">
    <property type="entry name" value="PHOSPHOMETHYLPYRIMIDINE KINASE"/>
    <property type="match status" value="1"/>
</dbReference>
<dbReference type="GO" id="GO:0005524">
    <property type="term" value="F:ATP binding"/>
    <property type="evidence" value="ECO:0007669"/>
    <property type="project" value="UniProtKB-KW"/>
</dbReference>
<evidence type="ECO:0000313" key="8">
    <source>
        <dbReference type="EMBL" id="KLU05353.1"/>
    </source>
</evidence>
<dbReference type="CDD" id="cd01169">
    <property type="entry name" value="HMPP_kinase"/>
    <property type="match status" value="1"/>
</dbReference>
<reference evidence="8" key="1">
    <citation type="submission" date="2015-05" db="EMBL/GenBank/DDBJ databases">
        <title>Permanent draft genome of Rhodopirellula islandicus K833.</title>
        <authorList>
            <person name="Kizina J."/>
            <person name="Richter M."/>
            <person name="Glockner F.O."/>
            <person name="Harder J."/>
        </authorList>
    </citation>
    <scope>NUCLEOTIDE SEQUENCE [LARGE SCALE GENOMIC DNA]</scope>
    <source>
        <strain evidence="8">K833</strain>
    </source>
</reference>
<sequence length="262" mass="27129">MPSAAPVALTIAGSDPSGGAGLQADLKTFHTLGVYGCSVVTLLTAQNTLGVQGIQMVPTDFARTQWASVSSDLPLAAIKTGALGNAEMIEAVADCLDSASSPVVIDPVMISKHGHAIIDDDAVDKLIERLFPLADLVTPNSFEAERLVGHTVRSEEDLVNVAAKLLALGPRAVLVKAHLSDESVDCLADASGVQLLRSPRLESNRTHGSGCVLSAAITARLAQGEDLHNAVQTARSFVHNAIRNAPQLGAGISPLGLLTPIN</sequence>
<dbReference type="GO" id="GO:0009228">
    <property type="term" value="P:thiamine biosynthetic process"/>
    <property type="evidence" value="ECO:0007669"/>
    <property type="project" value="InterPro"/>
</dbReference>
<keyword evidence="6" id="KW-0067">ATP-binding</keyword>
<dbReference type="AlphaFoldDB" id="A0A0J1BFI4"/>